<proteinExistence type="predicted"/>
<dbReference type="AlphaFoldDB" id="D3FD72"/>
<dbReference type="KEGG" id="cwo:Cwoe_5053"/>
<reference evidence="2" key="2">
    <citation type="submission" date="2010-01" db="EMBL/GenBank/DDBJ databases">
        <title>The complete genome of Conexibacter woesei DSM 14684.</title>
        <authorList>
            <consortium name="US DOE Joint Genome Institute (JGI-PGF)"/>
            <person name="Lucas S."/>
            <person name="Copeland A."/>
            <person name="Lapidus A."/>
            <person name="Glavina del Rio T."/>
            <person name="Dalin E."/>
            <person name="Tice H."/>
            <person name="Bruce D."/>
            <person name="Goodwin L."/>
            <person name="Pitluck S."/>
            <person name="Kyrpides N."/>
            <person name="Mavromatis K."/>
            <person name="Ivanova N."/>
            <person name="Mikhailova N."/>
            <person name="Chertkov O."/>
            <person name="Brettin T."/>
            <person name="Detter J.C."/>
            <person name="Han C."/>
            <person name="Larimer F."/>
            <person name="Land M."/>
            <person name="Hauser L."/>
            <person name="Markowitz V."/>
            <person name="Cheng J.-F."/>
            <person name="Hugenholtz P."/>
            <person name="Woyke T."/>
            <person name="Wu D."/>
            <person name="Pukall R."/>
            <person name="Steenblock K."/>
            <person name="Schneider S."/>
            <person name="Klenk H.-P."/>
            <person name="Eisen J.A."/>
        </authorList>
    </citation>
    <scope>NUCLEOTIDE SEQUENCE [LARGE SCALE GENOMIC DNA]</scope>
    <source>
        <strain evidence="2">DSM 14684 / CIP 108061 / JCM 11494 / NBRC 100937 / ID131577</strain>
    </source>
</reference>
<dbReference type="EMBL" id="CP001854">
    <property type="protein sequence ID" value="ADB53464.1"/>
    <property type="molecule type" value="Genomic_DNA"/>
</dbReference>
<accession>D3FD72</accession>
<name>D3FD72_CONWI</name>
<dbReference type="HOGENOM" id="CLU_1118669_0_0_11"/>
<reference evidence="1 2" key="1">
    <citation type="journal article" date="2010" name="Stand. Genomic Sci.">
        <title>Complete genome sequence of Conexibacter woesei type strain (ID131577).</title>
        <authorList>
            <person name="Pukall R."/>
            <person name="Lapidus A."/>
            <person name="Glavina Del Rio T."/>
            <person name="Copeland A."/>
            <person name="Tice H."/>
            <person name="Cheng J.-F."/>
            <person name="Lucas S."/>
            <person name="Chen F."/>
            <person name="Nolan M."/>
            <person name="Bruce D."/>
            <person name="Goodwin L."/>
            <person name="Pitluck S."/>
            <person name="Mavromatis K."/>
            <person name="Ivanova N."/>
            <person name="Ovchinnikova G."/>
            <person name="Pati A."/>
            <person name="Chen A."/>
            <person name="Palaniappan K."/>
            <person name="Land M."/>
            <person name="Hauser L."/>
            <person name="Chang Y.-J."/>
            <person name="Jeffries C.D."/>
            <person name="Chain P."/>
            <person name="Meincke L."/>
            <person name="Sims D."/>
            <person name="Brettin T."/>
            <person name="Detter J.C."/>
            <person name="Rohde M."/>
            <person name="Goeker M."/>
            <person name="Bristow J."/>
            <person name="Eisen J.A."/>
            <person name="Markowitz V."/>
            <person name="Kyrpides N.C."/>
            <person name="Klenk H.-P."/>
            <person name="Hugenholtz P."/>
        </authorList>
    </citation>
    <scope>NUCLEOTIDE SEQUENCE [LARGE SCALE GENOMIC DNA]</scope>
    <source>
        <strain evidence="2">DSM 14684 / CIP 108061 / JCM 11494 / NBRC 100937 / ID131577</strain>
    </source>
</reference>
<keyword evidence="2" id="KW-1185">Reference proteome</keyword>
<sequence>MTTLLPTAAPGLYAPDSGEAFVFLLADRSDPPASIPLGDTWSDEGAARSIGHHVFLDALPSGENALVLAAALAGKLPPAPATTGFAWAVSPPKPFALTAAVELTLSTGGPVRRPGVAADAVIANRRPMPSLTLPAGMAAVAARGSDGAFAGWTLTDLAAAAADPAAARGLGVPLLGRDAGAVAFVSLLESPVRGDRSVKALAAVRIDPLRPLDPRRTSITPLGPEYVLSTDATGRHHLAPAPPTGARA</sequence>
<dbReference type="Proteomes" id="UP000008229">
    <property type="component" value="Chromosome"/>
</dbReference>
<evidence type="ECO:0000313" key="1">
    <source>
        <dbReference type="EMBL" id="ADB53464.1"/>
    </source>
</evidence>
<gene>
    <name evidence="1" type="ordered locus">Cwoe_5053</name>
</gene>
<organism evidence="1 2">
    <name type="scientific">Conexibacter woesei (strain DSM 14684 / CCUG 47730 / CIP 108061 / JCM 11494 / NBRC 100937 / ID131577)</name>
    <dbReference type="NCBI Taxonomy" id="469383"/>
    <lineage>
        <taxon>Bacteria</taxon>
        <taxon>Bacillati</taxon>
        <taxon>Actinomycetota</taxon>
        <taxon>Thermoleophilia</taxon>
        <taxon>Solirubrobacterales</taxon>
        <taxon>Conexibacteraceae</taxon>
        <taxon>Conexibacter</taxon>
    </lineage>
</organism>
<dbReference type="STRING" id="469383.Cwoe_5053"/>
<dbReference type="RefSeq" id="WP_012936515.1">
    <property type="nucleotide sequence ID" value="NC_013739.1"/>
</dbReference>
<protein>
    <submittedName>
        <fullName evidence="1">Uncharacterized protein</fullName>
    </submittedName>
</protein>
<evidence type="ECO:0000313" key="2">
    <source>
        <dbReference type="Proteomes" id="UP000008229"/>
    </source>
</evidence>